<gene>
    <name evidence="1" type="ORF">GCM10009544_00440</name>
</gene>
<sequence>MLYVVIAPRPGFPEAGTRDRALAAIARAGLSIEGAPDTEIHPELYDEATNNQKGLNPRKAPICI</sequence>
<dbReference type="Proteomes" id="UP001499895">
    <property type="component" value="Unassembled WGS sequence"/>
</dbReference>
<protein>
    <submittedName>
        <fullName evidence="1">Uncharacterized protein</fullName>
    </submittedName>
</protein>
<name>A0ABN0ZBQ6_9ACTN</name>
<organism evidence="1 2">
    <name type="scientific">Streptomyces stramineus</name>
    <dbReference type="NCBI Taxonomy" id="173861"/>
    <lineage>
        <taxon>Bacteria</taxon>
        <taxon>Bacillati</taxon>
        <taxon>Actinomycetota</taxon>
        <taxon>Actinomycetes</taxon>
        <taxon>Kitasatosporales</taxon>
        <taxon>Streptomycetaceae</taxon>
        <taxon>Streptomyces</taxon>
    </lineage>
</organism>
<dbReference type="EMBL" id="BAAAHB010000001">
    <property type="protein sequence ID" value="GAA0441719.1"/>
    <property type="molecule type" value="Genomic_DNA"/>
</dbReference>
<keyword evidence="2" id="KW-1185">Reference proteome</keyword>
<evidence type="ECO:0000313" key="1">
    <source>
        <dbReference type="EMBL" id="GAA0441719.1"/>
    </source>
</evidence>
<comment type="caution">
    <text evidence="1">The sequence shown here is derived from an EMBL/GenBank/DDBJ whole genome shotgun (WGS) entry which is preliminary data.</text>
</comment>
<evidence type="ECO:0000313" key="2">
    <source>
        <dbReference type="Proteomes" id="UP001499895"/>
    </source>
</evidence>
<reference evidence="1 2" key="1">
    <citation type="journal article" date="2019" name="Int. J. Syst. Evol. Microbiol.">
        <title>The Global Catalogue of Microorganisms (GCM) 10K type strain sequencing project: providing services to taxonomists for standard genome sequencing and annotation.</title>
        <authorList>
            <consortium name="The Broad Institute Genomics Platform"/>
            <consortium name="The Broad Institute Genome Sequencing Center for Infectious Disease"/>
            <person name="Wu L."/>
            <person name="Ma J."/>
        </authorList>
    </citation>
    <scope>NUCLEOTIDE SEQUENCE [LARGE SCALE GENOMIC DNA]</scope>
    <source>
        <strain evidence="1 2">JCM 10649</strain>
    </source>
</reference>
<accession>A0ABN0ZBQ6</accession>
<proteinExistence type="predicted"/>